<dbReference type="EMBL" id="BK059104">
    <property type="protein sequence ID" value="DAE30457.1"/>
    <property type="molecule type" value="Genomic_DNA"/>
</dbReference>
<accession>A0A8S5RH95</accession>
<reference evidence="1" key="1">
    <citation type="journal article" date="2021" name="Proc. Natl. Acad. Sci. U.S.A.">
        <title>A Catalog of Tens of Thousands of Viruses from Human Metagenomes Reveals Hidden Associations with Chronic Diseases.</title>
        <authorList>
            <person name="Tisza M.J."/>
            <person name="Buck C.B."/>
        </authorList>
    </citation>
    <scope>NUCLEOTIDE SEQUENCE</scope>
    <source>
        <strain evidence="1">Ctiha2</strain>
    </source>
</reference>
<evidence type="ECO:0000313" key="1">
    <source>
        <dbReference type="EMBL" id="DAE30457.1"/>
    </source>
</evidence>
<sequence length="49" mass="5905">MNRIDEIIYKETQKAAYEEQCEEEFVHQEQPNEDYFEGLNDYLDGIMSV</sequence>
<organism evidence="1">
    <name type="scientific">virus sp. ctiha2</name>
    <dbReference type="NCBI Taxonomy" id="2827299"/>
    <lineage>
        <taxon>Viruses</taxon>
    </lineage>
</organism>
<proteinExistence type="predicted"/>
<name>A0A8S5RH95_9VIRU</name>
<protein>
    <submittedName>
        <fullName evidence="1">Uncharacterized protein</fullName>
    </submittedName>
</protein>